<evidence type="ECO:0000256" key="1">
    <source>
        <dbReference type="ARBA" id="ARBA00004651"/>
    </source>
</evidence>
<feature type="transmembrane region" description="Helical" evidence="8">
    <location>
        <begin position="413"/>
        <end position="433"/>
    </location>
</feature>
<dbReference type="PANTHER" id="PTHR42682:SF4">
    <property type="entry name" value="NADH-UBIQUINONE_PLASTOQUINONE"/>
    <property type="match status" value="1"/>
</dbReference>
<dbReference type="AlphaFoldDB" id="A0A368DSI4"/>
<feature type="transmembrane region" description="Helical" evidence="8">
    <location>
        <begin position="370"/>
        <end position="392"/>
    </location>
</feature>
<feature type="transmembrane region" description="Helical" evidence="8">
    <location>
        <begin position="6"/>
        <end position="21"/>
    </location>
</feature>
<feature type="transmembrane region" description="Helical" evidence="8">
    <location>
        <begin position="28"/>
        <end position="49"/>
    </location>
</feature>
<feature type="transmembrane region" description="Helical" evidence="8">
    <location>
        <begin position="117"/>
        <end position="134"/>
    </location>
</feature>
<feature type="domain" description="NADH:quinone oxidoreductase/Mrp antiporter transmembrane" evidence="9">
    <location>
        <begin position="110"/>
        <end position="378"/>
    </location>
</feature>
<keyword evidence="5" id="KW-0560">Oxidoreductase</keyword>
<gene>
    <name evidence="10" type="ORF">DBW71_01940</name>
</gene>
<feature type="transmembrane region" description="Helical" evidence="8">
    <location>
        <begin position="326"/>
        <end position="350"/>
    </location>
</feature>
<comment type="caution">
    <text evidence="10">The sequence shown here is derived from an EMBL/GenBank/DDBJ whole genome shotgun (WGS) entry which is preliminary data.</text>
</comment>
<reference evidence="10 11" key="1">
    <citation type="journal article" date="2018" name="Microbiome">
        <title>Fine metagenomic profile of the Mediterranean stratified and mixed water columns revealed by assembly and recruitment.</title>
        <authorList>
            <person name="Haro-Moreno J.M."/>
            <person name="Lopez-Perez M."/>
            <person name="De La Torre J.R."/>
            <person name="Picazo A."/>
            <person name="Camacho A."/>
            <person name="Rodriguez-Valera F."/>
        </authorList>
    </citation>
    <scope>NUCLEOTIDE SEQUENCE [LARGE SCALE GENOMIC DNA]</scope>
    <source>
        <strain evidence="10">MED-G57</strain>
    </source>
</reference>
<dbReference type="InterPro" id="IPR052175">
    <property type="entry name" value="ComplexI-like_HydComp"/>
</dbReference>
<evidence type="ECO:0000256" key="8">
    <source>
        <dbReference type="SAM" id="Phobius"/>
    </source>
</evidence>
<feature type="transmembrane region" description="Helical" evidence="8">
    <location>
        <begin position="170"/>
        <end position="191"/>
    </location>
</feature>
<dbReference type="EMBL" id="QOQD01000003">
    <property type="protein sequence ID" value="RCL74185.1"/>
    <property type="molecule type" value="Genomic_DNA"/>
</dbReference>
<comment type="subcellular location">
    <subcellularLocation>
        <location evidence="1">Cell membrane</location>
        <topology evidence="1">Multi-pass membrane protein</topology>
    </subcellularLocation>
    <subcellularLocation>
        <location evidence="7">Membrane</location>
        <topology evidence="7">Multi-pass membrane protein</topology>
    </subcellularLocation>
</comment>
<feature type="transmembrane region" description="Helical" evidence="8">
    <location>
        <begin position="453"/>
        <end position="471"/>
    </location>
</feature>
<feature type="transmembrane region" description="Helical" evidence="8">
    <location>
        <begin position="294"/>
        <end position="314"/>
    </location>
</feature>
<name>A0A368DSI4_9PROT</name>
<feature type="transmembrane region" description="Helical" evidence="8">
    <location>
        <begin position="263"/>
        <end position="282"/>
    </location>
</feature>
<keyword evidence="2" id="KW-1003">Cell membrane</keyword>
<evidence type="ECO:0000259" key="9">
    <source>
        <dbReference type="Pfam" id="PF00361"/>
    </source>
</evidence>
<organism evidence="10 11">
    <name type="scientific">PS1 clade bacterium</name>
    <dbReference type="NCBI Taxonomy" id="2175152"/>
    <lineage>
        <taxon>Bacteria</taxon>
        <taxon>Pseudomonadati</taxon>
        <taxon>Pseudomonadota</taxon>
        <taxon>Alphaproteobacteria</taxon>
        <taxon>PS1 clade</taxon>
    </lineage>
</organism>
<evidence type="ECO:0000256" key="5">
    <source>
        <dbReference type="ARBA" id="ARBA00023002"/>
    </source>
</evidence>
<dbReference type="Proteomes" id="UP000253570">
    <property type="component" value="Unassembled WGS sequence"/>
</dbReference>
<keyword evidence="6 8" id="KW-0472">Membrane</keyword>
<evidence type="ECO:0000256" key="4">
    <source>
        <dbReference type="ARBA" id="ARBA00022989"/>
    </source>
</evidence>
<accession>A0A368DSI4</accession>
<keyword evidence="3 7" id="KW-0812">Transmembrane</keyword>
<dbReference type="InterPro" id="IPR001750">
    <property type="entry name" value="ND/Mrp_TM"/>
</dbReference>
<dbReference type="Pfam" id="PF00361">
    <property type="entry name" value="Proton_antipo_M"/>
    <property type="match status" value="1"/>
</dbReference>
<dbReference type="GO" id="GO:0005886">
    <property type="term" value="C:plasma membrane"/>
    <property type="evidence" value="ECO:0007669"/>
    <property type="project" value="UniProtKB-SubCell"/>
</dbReference>
<evidence type="ECO:0000256" key="6">
    <source>
        <dbReference type="ARBA" id="ARBA00023136"/>
    </source>
</evidence>
<feature type="transmembrane region" description="Helical" evidence="8">
    <location>
        <begin position="69"/>
        <end position="87"/>
    </location>
</feature>
<evidence type="ECO:0000256" key="3">
    <source>
        <dbReference type="ARBA" id="ARBA00022692"/>
    </source>
</evidence>
<sequence length="559" mass="62536">MMNNLLLHPGIILIIFGLFIPRIRNRKIISIIPILALISLLSFQDGMQIIVNYHSYELIFMNIDRLSRLFTLIFILILFAISIFSINQDNRKEISFAYIYVGASISVVLSGDLITLFIFWELMAIASTVIIWFGSPRSYGPGIRYLAVHLLGGTILLIGIIGYAHNTDSIYFSIISPDNIFAYFILVGFLINAGAPPFSSWIPDAYPSASWSGTVILSAFTTKTAVFVLIKGFAGYEVLLYIGTFMIFYGIIYAILENDMRRILSYSIVNQVGFMIVAIGVGTEIAINGASSHAFTHIIYKALLLMSAGSVFYITGKTKCTDLGGLYKTMPITMVCGIIGALSISAFPFTSGFISKSLTVQSTVYGDMKLLWFLLTMASAGVFLHAGIKFPWFVFFQKDAKLKAKDPPASMKIAMILLSFLCIFIGVFPGILYSILPYEVSYMPYTLDHISSQLQLLLFSGLAFFILLKYLKRTLTITLDFDWFWRKFGQLVVNEFNIHLINNAATSLQKFSNLINKTIDTLHKHNGPSGVLGRSWPTGNMALWTTIILGSFLLFYLFW</sequence>
<feature type="transmembrane region" description="Helical" evidence="8">
    <location>
        <begin position="238"/>
        <end position="256"/>
    </location>
</feature>
<dbReference type="NCBIfam" id="NF009310">
    <property type="entry name" value="PRK12668.1"/>
    <property type="match status" value="1"/>
</dbReference>
<evidence type="ECO:0000256" key="7">
    <source>
        <dbReference type="RuleBase" id="RU000320"/>
    </source>
</evidence>
<protein>
    <submittedName>
        <fullName evidence="10">Na(+)/H(+) antiporter subunit D</fullName>
    </submittedName>
</protein>
<feature type="transmembrane region" description="Helical" evidence="8">
    <location>
        <begin position="211"/>
        <end position="232"/>
    </location>
</feature>
<feature type="transmembrane region" description="Helical" evidence="8">
    <location>
        <begin position="541"/>
        <end position="558"/>
    </location>
</feature>
<evidence type="ECO:0000313" key="11">
    <source>
        <dbReference type="Proteomes" id="UP000253570"/>
    </source>
</evidence>
<feature type="transmembrane region" description="Helical" evidence="8">
    <location>
        <begin position="94"/>
        <end position="111"/>
    </location>
</feature>
<proteinExistence type="predicted"/>
<feature type="transmembrane region" description="Helical" evidence="8">
    <location>
        <begin position="146"/>
        <end position="164"/>
    </location>
</feature>
<dbReference type="PRINTS" id="PR01434">
    <property type="entry name" value="NADHDHGNASE5"/>
</dbReference>
<dbReference type="PANTHER" id="PTHR42682">
    <property type="entry name" value="HYDROGENASE-4 COMPONENT F"/>
    <property type="match status" value="1"/>
</dbReference>
<dbReference type="GO" id="GO:0016491">
    <property type="term" value="F:oxidoreductase activity"/>
    <property type="evidence" value="ECO:0007669"/>
    <property type="project" value="UniProtKB-KW"/>
</dbReference>
<keyword evidence="4 8" id="KW-1133">Transmembrane helix</keyword>
<evidence type="ECO:0000313" key="10">
    <source>
        <dbReference type="EMBL" id="RCL74185.1"/>
    </source>
</evidence>
<evidence type="ECO:0000256" key="2">
    <source>
        <dbReference type="ARBA" id="ARBA00022475"/>
    </source>
</evidence>